<keyword evidence="4" id="KW-1185">Reference proteome</keyword>
<keyword evidence="1" id="KW-0472">Membrane</keyword>
<evidence type="ECO:0000313" key="4">
    <source>
        <dbReference type="Proteomes" id="UP000002774"/>
    </source>
</evidence>
<feature type="domain" description="DUF4342" evidence="2">
    <location>
        <begin position="4"/>
        <end position="77"/>
    </location>
</feature>
<dbReference type="InterPro" id="IPR025642">
    <property type="entry name" value="DUF4342"/>
</dbReference>
<reference evidence="3" key="1">
    <citation type="submission" date="2011-09" db="EMBL/GenBank/DDBJ databases">
        <title>The permanent draft genome of Mucilaginibacter paludis DSM 18603.</title>
        <authorList>
            <consortium name="US DOE Joint Genome Institute (JGI-PGF)"/>
            <person name="Lucas S."/>
            <person name="Han J."/>
            <person name="Lapidus A."/>
            <person name="Bruce D."/>
            <person name="Goodwin L."/>
            <person name="Pitluck S."/>
            <person name="Peters L."/>
            <person name="Kyrpides N."/>
            <person name="Mavromatis K."/>
            <person name="Ivanova N."/>
            <person name="Mikhailova N."/>
            <person name="Held B."/>
            <person name="Detter J.C."/>
            <person name="Tapia R."/>
            <person name="Han C."/>
            <person name="Land M."/>
            <person name="Hauser L."/>
            <person name="Markowitz V."/>
            <person name="Cheng J.-F."/>
            <person name="Hugenholtz P."/>
            <person name="Woyke T."/>
            <person name="Wu D."/>
            <person name="Tindall B."/>
            <person name="Brambilla E."/>
            <person name="Klenk H.-P."/>
            <person name="Eisen J.A."/>
        </authorList>
    </citation>
    <scope>NUCLEOTIDE SEQUENCE [LARGE SCALE GENOMIC DNA]</scope>
    <source>
        <strain evidence="3">DSM 18603</strain>
    </source>
</reference>
<dbReference type="HOGENOM" id="CLU_115782_6_1_10"/>
<dbReference type="Pfam" id="PF14242">
    <property type="entry name" value="DUF4342"/>
    <property type="match status" value="1"/>
</dbReference>
<dbReference type="EMBL" id="CM001403">
    <property type="protein sequence ID" value="EHQ25146.1"/>
    <property type="molecule type" value="Genomic_DNA"/>
</dbReference>
<dbReference type="Proteomes" id="UP000002774">
    <property type="component" value="Chromosome"/>
</dbReference>
<evidence type="ECO:0000259" key="2">
    <source>
        <dbReference type="Pfam" id="PF14242"/>
    </source>
</evidence>
<dbReference type="STRING" id="714943.Mucpa_0971"/>
<evidence type="ECO:0000313" key="3">
    <source>
        <dbReference type="EMBL" id="EHQ25146.1"/>
    </source>
</evidence>
<accession>H1YCX5</accession>
<name>H1YCX5_9SPHI</name>
<organism evidence="3 4">
    <name type="scientific">Mucilaginibacter paludis DSM 18603</name>
    <dbReference type="NCBI Taxonomy" id="714943"/>
    <lineage>
        <taxon>Bacteria</taxon>
        <taxon>Pseudomonadati</taxon>
        <taxon>Bacteroidota</taxon>
        <taxon>Sphingobacteriia</taxon>
        <taxon>Sphingobacteriales</taxon>
        <taxon>Sphingobacteriaceae</taxon>
        <taxon>Mucilaginibacter</taxon>
    </lineage>
</organism>
<sequence>MANKESFSLNGETLLKKVKELIAEGNVTKITITDKSGKEFMSIPLSIGLVGALVAPVLAAIGALAALVGECTITVERGEVKKDDEL</sequence>
<dbReference type="eggNOG" id="COG1308">
    <property type="taxonomic scope" value="Bacteria"/>
</dbReference>
<proteinExistence type="predicted"/>
<keyword evidence="1" id="KW-0812">Transmembrane</keyword>
<evidence type="ECO:0000256" key="1">
    <source>
        <dbReference type="SAM" id="Phobius"/>
    </source>
</evidence>
<dbReference type="AlphaFoldDB" id="H1YCX5"/>
<dbReference type="OrthoDB" id="677607at2"/>
<keyword evidence="1" id="KW-1133">Transmembrane helix</keyword>
<gene>
    <name evidence="3" type="ORF">Mucpa_0971</name>
</gene>
<protein>
    <recommendedName>
        <fullName evidence="2">DUF4342 domain-containing protein</fullName>
    </recommendedName>
</protein>
<feature type="transmembrane region" description="Helical" evidence="1">
    <location>
        <begin position="45"/>
        <end position="68"/>
    </location>
</feature>
<dbReference type="RefSeq" id="WP_008504802.1">
    <property type="nucleotide sequence ID" value="NZ_CM001403.1"/>
</dbReference>